<proteinExistence type="inferred from homology"/>
<dbReference type="EC" id="4.2.1.1" evidence="3"/>
<dbReference type="PROSITE" id="PS00704">
    <property type="entry name" value="PROK_CO2_ANHYDRASE_1"/>
    <property type="match status" value="1"/>
</dbReference>
<comment type="catalytic activity">
    <reaction evidence="6">
        <text>hydrogencarbonate + H(+) = CO2 + H2O</text>
        <dbReference type="Rhea" id="RHEA:10748"/>
        <dbReference type="ChEBI" id="CHEBI:15377"/>
        <dbReference type="ChEBI" id="CHEBI:15378"/>
        <dbReference type="ChEBI" id="CHEBI:16526"/>
        <dbReference type="ChEBI" id="CHEBI:17544"/>
        <dbReference type="EC" id="4.2.1.1"/>
    </reaction>
</comment>
<feature type="binding site" evidence="7">
    <location>
        <position position="232"/>
    </location>
    <ligand>
        <name>Zn(2+)</name>
        <dbReference type="ChEBI" id="CHEBI:29105"/>
    </ligand>
</feature>
<dbReference type="InterPro" id="IPR045066">
    <property type="entry name" value="Beta_CA_cladeB"/>
</dbReference>
<dbReference type="SUPFAM" id="SSF53056">
    <property type="entry name" value="beta-carbonic anhydrase, cab"/>
    <property type="match status" value="1"/>
</dbReference>
<feature type="binding site" evidence="7">
    <location>
        <position position="291"/>
    </location>
    <ligand>
        <name>Zn(2+)</name>
        <dbReference type="ChEBI" id="CHEBI:29105"/>
    </ligand>
</feature>
<dbReference type="GO" id="GO:0015976">
    <property type="term" value="P:carbon utilization"/>
    <property type="evidence" value="ECO:0007669"/>
    <property type="project" value="InterPro"/>
</dbReference>
<dbReference type="InterPro" id="IPR036874">
    <property type="entry name" value="Carbonic_anhydrase_sf"/>
</dbReference>
<dbReference type="PANTHER" id="PTHR11002:SF12">
    <property type="entry name" value="CARBONIC ANHYDRASE"/>
    <property type="match status" value="1"/>
</dbReference>
<dbReference type="EMBL" id="JAMYWD010000006">
    <property type="protein sequence ID" value="KAJ4967912.1"/>
    <property type="molecule type" value="Genomic_DNA"/>
</dbReference>
<dbReference type="AlphaFoldDB" id="A0A9Q0KCG1"/>
<dbReference type="InterPro" id="IPR015892">
    <property type="entry name" value="Carbonic_anhydrase_CS"/>
</dbReference>
<dbReference type="GO" id="GO:0008270">
    <property type="term" value="F:zinc ion binding"/>
    <property type="evidence" value="ECO:0007669"/>
    <property type="project" value="InterPro"/>
</dbReference>
<dbReference type="Pfam" id="PF00484">
    <property type="entry name" value="Pro_CA"/>
    <property type="match status" value="1"/>
</dbReference>
<comment type="similarity">
    <text evidence="2">Belongs to the beta-class carbonic anhydrase family.</text>
</comment>
<feature type="binding site" evidence="7">
    <location>
        <position position="294"/>
    </location>
    <ligand>
        <name>Zn(2+)</name>
        <dbReference type="ChEBI" id="CHEBI:29105"/>
    </ligand>
</feature>
<dbReference type="Gene3D" id="3.40.1050.10">
    <property type="entry name" value="Carbonic anhydrase"/>
    <property type="match status" value="1"/>
</dbReference>
<dbReference type="PANTHER" id="PTHR11002">
    <property type="entry name" value="CARBONIC ANHYDRASE"/>
    <property type="match status" value="1"/>
</dbReference>
<keyword evidence="9" id="KW-1185">Reference proteome</keyword>
<sequence length="412" mass="46713">MAWWKKPKMLLKSIDILFYRRMLVGFMVFHSSKFKVETMLKSWSLKYIYLLRFLRHFWSQNSDPTNPHRRLQYIHLNSVITAFSICNSKTIFVGSKMAAQPYRPCSLSQDSLFSSSIARPTNSFVGLARSSIGTTTIYGSQKRSAKSSDNHLRLLVSVKRNQSLGVEASRETTQQITNNKLDTVDEVEHGVDVFADLKHRFLNFKKHKYLENTEHFEGLAKGQAPKFMVIACADSRVCPSNILGFQPGEAFMVRNVANLVPPFEKGPSETNAALEFAVNSLEVQNLLVIGHSSCGGIRALMSMQDEVDSSSLIRNWVIIGKPARLSTKAAAAHLSFDQQCRHCEKESVNCSLANLLTYPWIEERVSRGLLSIHGGYYDFTNCSFEKWTLDYKGSCIKEKGNRYAVKDQAFWC</sequence>
<dbReference type="PROSITE" id="PS00705">
    <property type="entry name" value="PROK_CO2_ANHYDRASE_2"/>
    <property type="match status" value="1"/>
</dbReference>
<evidence type="ECO:0000256" key="3">
    <source>
        <dbReference type="ARBA" id="ARBA00012925"/>
    </source>
</evidence>
<protein>
    <recommendedName>
        <fullName evidence="3">carbonic anhydrase</fullName>
        <ecNumber evidence="3">4.2.1.1</ecNumber>
    </recommendedName>
</protein>
<keyword evidence="4 7" id="KW-0862">Zinc</keyword>
<dbReference type="CDD" id="cd00884">
    <property type="entry name" value="beta_CA_cladeB"/>
    <property type="match status" value="1"/>
</dbReference>
<comment type="function">
    <text evidence="1">Reversible hydration of carbon dioxide.</text>
</comment>
<feature type="binding site" evidence="7">
    <location>
        <position position="234"/>
    </location>
    <ligand>
        <name>Zn(2+)</name>
        <dbReference type="ChEBI" id="CHEBI:29105"/>
    </ligand>
</feature>
<dbReference type="Proteomes" id="UP001141806">
    <property type="component" value="Unassembled WGS sequence"/>
</dbReference>
<keyword evidence="5" id="KW-0456">Lyase</keyword>
<accession>A0A9Q0KCG1</accession>
<evidence type="ECO:0000256" key="6">
    <source>
        <dbReference type="ARBA" id="ARBA00048348"/>
    </source>
</evidence>
<evidence type="ECO:0000313" key="9">
    <source>
        <dbReference type="Proteomes" id="UP001141806"/>
    </source>
</evidence>
<dbReference type="GO" id="GO:0004089">
    <property type="term" value="F:carbonate dehydratase activity"/>
    <property type="evidence" value="ECO:0007669"/>
    <property type="project" value="UniProtKB-EC"/>
</dbReference>
<comment type="cofactor">
    <cofactor evidence="7">
        <name>Zn(2+)</name>
        <dbReference type="ChEBI" id="CHEBI:29105"/>
    </cofactor>
    <text evidence="7">Binds 1 zinc ion per subunit.</text>
</comment>
<dbReference type="InterPro" id="IPR001765">
    <property type="entry name" value="Carbonic_anhydrase"/>
</dbReference>
<evidence type="ECO:0000256" key="2">
    <source>
        <dbReference type="ARBA" id="ARBA00006217"/>
    </source>
</evidence>
<dbReference type="SMART" id="SM00947">
    <property type="entry name" value="Pro_CA"/>
    <property type="match status" value="1"/>
</dbReference>
<name>A0A9Q0KCG1_9MAGN</name>
<reference evidence="8" key="1">
    <citation type="journal article" date="2023" name="Plant J.">
        <title>The genome of the king protea, Protea cynaroides.</title>
        <authorList>
            <person name="Chang J."/>
            <person name="Duong T.A."/>
            <person name="Schoeman C."/>
            <person name="Ma X."/>
            <person name="Roodt D."/>
            <person name="Barker N."/>
            <person name="Li Z."/>
            <person name="Van de Peer Y."/>
            <person name="Mizrachi E."/>
        </authorList>
    </citation>
    <scope>NUCLEOTIDE SEQUENCE</scope>
    <source>
        <tissue evidence="8">Young leaves</tissue>
    </source>
</reference>
<keyword evidence="7" id="KW-0479">Metal-binding</keyword>
<organism evidence="8 9">
    <name type="scientific">Protea cynaroides</name>
    <dbReference type="NCBI Taxonomy" id="273540"/>
    <lineage>
        <taxon>Eukaryota</taxon>
        <taxon>Viridiplantae</taxon>
        <taxon>Streptophyta</taxon>
        <taxon>Embryophyta</taxon>
        <taxon>Tracheophyta</taxon>
        <taxon>Spermatophyta</taxon>
        <taxon>Magnoliopsida</taxon>
        <taxon>Proteales</taxon>
        <taxon>Proteaceae</taxon>
        <taxon>Protea</taxon>
    </lineage>
</organism>
<dbReference type="FunFam" id="3.40.1050.10:FF:000003">
    <property type="entry name" value="Carbonic anhydrase"/>
    <property type="match status" value="1"/>
</dbReference>
<gene>
    <name evidence="8" type="ORF">NE237_014613</name>
</gene>
<comment type="caution">
    <text evidence="8">The sequence shown here is derived from an EMBL/GenBank/DDBJ whole genome shotgun (WGS) entry which is preliminary data.</text>
</comment>
<evidence type="ECO:0000256" key="7">
    <source>
        <dbReference type="PIRSR" id="PIRSR601765-1"/>
    </source>
</evidence>
<evidence type="ECO:0000313" key="8">
    <source>
        <dbReference type="EMBL" id="KAJ4967912.1"/>
    </source>
</evidence>
<dbReference type="OrthoDB" id="10248475at2759"/>
<evidence type="ECO:0000256" key="5">
    <source>
        <dbReference type="ARBA" id="ARBA00023239"/>
    </source>
</evidence>
<evidence type="ECO:0000256" key="4">
    <source>
        <dbReference type="ARBA" id="ARBA00022833"/>
    </source>
</evidence>
<evidence type="ECO:0000256" key="1">
    <source>
        <dbReference type="ARBA" id="ARBA00002904"/>
    </source>
</evidence>